<comment type="caution">
    <text evidence="8">The sequence shown here is derived from an EMBL/GenBank/DDBJ whole genome shotgun (WGS) entry which is preliminary data.</text>
</comment>
<dbReference type="Proteomes" id="UP001152320">
    <property type="component" value="Chromosome 20"/>
</dbReference>
<evidence type="ECO:0000313" key="8">
    <source>
        <dbReference type="EMBL" id="KAJ8022532.1"/>
    </source>
</evidence>
<evidence type="ECO:0000256" key="3">
    <source>
        <dbReference type="ARBA" id="ARBA00022932"/>
    </source>
</evidence>
<dbReference type="EMBL" id="JAIZAY010000020">
    <property type="protein sequence ID" value="KAJ8022532.1"/>
    <property type="molecule type" value="Genomic_DNA"/>
</dbReference>
<reference evidence="8" key="1">
    <citation type="submission" date="2021-10" db="EMBL/GenBank/DDBJ databases">
        <title>Tropical sea cucumber genome reveals ecological adaptation and Cuvierian tubules defense mechanism.</title>
        <authorList>
            <person name="Chen T."/>
        </authorList>
    </citation>
    <scope>NUCLEOTIDE SEQUENCE</scope>
    <source>
        <strain evidence="8">Nanhai2018</strain>
        <tissue evidence="8">Muscle</tissue>
    </source>
</reference>
<evidence type="ECO:0000256" key="2">
    <source>
        <dbReference type="ARBA" id="ARBA00012417"/>
    </source>
</evidence>
<dbReference type="GO" id="GO:0009411">
    <property type="term" value="P:response to UV"/>
    <property type="evidence" value="ECO:0007669"/>
    <property type="project" value="TreeGrafter"/>
</dbReference>
<gene>
    <name evidence="8" type="ORF">HOLleu_37452</name>
</gene>
<dbReference type="PANTHER" id="PTHR31399">
    <property type="entry name" value="DNA-DIRECTED PRIMASE / POLYMERASE PROTEIN"/>
    <property type="match status" value="1"/>
</dbReference>
<dbReference type="GO" id="GO:0003682">
    <property type="term" value="F:chromatin binding"/>
    <property type="evidence" value="ECO:0007669"/>
    <property type="project" value="TreeGrafter"/>
</dbReference>
<dbReference type="GO" id="GO:0031297">
    <property type="term" value="P:replication fork processing"/>
    <property type="evidence" value="ECO:0007669"/>
    <property type="project" value="TreeGrafter"/>
</dbReference>
<name>A0A9Q1BFA6_HOLLE</name>
<accession>A0A9Q1BFA6</accession>
<evidence type="ECO:0000313" key="9">
    <source>
        <dbReference type="Proteomes" id="UP001152320"/>
    </source>
</evidence>
<evidence type="ECO:0000256" key="7">
    <source>
        <dbReference type="ARBA" id="ARBA00047303"/>
    </source>
</evidence>
<evidence type="ECO:0000256" key="5">
    <source>
        <dbReference type="ARBA" id="ARBA00044677"/>
    </source>
</evidence>
<keyword evidence="3" id="KW-0548">Nucleotidyltransferase</keyword>
<keyword evidence="3" id="KW-0808">Transferase</keyword>
<dbReference type="OrthoDB" id="5988181at2759"/>
<dbReference type="GO" id="GO:0003887">
    <property type="term" value="F:DNA-directed DNA polymerase activity"/>
    <property type="evidence" value="ECO:0007669"/>
    <property type="project" value="UniProtKB-KW"/>
</dbReference>
<protein>
    <recommendedName>
        <fullName evidence="4">DNA-directed primase/polymerase protein</fullName>
        <ecNumber evidence="6">2.7.7.102</ecNumber>
        <ecNumber evidence="2">2.7.7.7</ecNumber>
    </recommendedName>
</protein>
<evidence type="ECO:0000256" key="4">
    <source>
        <dbReference type="ARBA" id="ARBA00026139"/>
    </source>
</evidence>
<dbReference type="EC" id="2.7.7.7" evidence="2"/>
<dbReference type="EC" id="2.7.7.102" evidence="6"/>
<dbReference type="GO" id="GO:0005759">
    <property type="term" value="C:mitochondrial matrix"/>
    <property type="evidence" value="ECO:0007669"/>
    <property type="project" value="TreeGrafter"/>
</dbReference>
<evidence type="ECO:0000256" key="6">
    <source>
        <dbReference type="ARBA" id="ARBA00044768"/>
    </source>
</evidence>
<evidence type="ECO:0000256" key="1">
    <source>
        <dbReference type="ARBA" id="ARBA00009762"/>
    </source>
</evidence>
<keyword evidence="3" id="KW-0239">DNA-directed DNA polymerase</keyword>
<dbReference type="GO" id="GO:0006264">
    <property type="term" value="P:mitochondrial DNA replication"/>
    <property type="evidence" value="ECO:0007669"/>
    <property type="project" value="TreeGrafter"/>
</dbReference>
<comment type="similarity">
    <text evidence="1">Belongs to the eukaryotic-type primase small subunit family.</text>
</comment>
<dbReference type="PANTHER" id="PTHR31399:SF0">
    <property type="entry name" value="DNA-DIRECTED PRIMASE_POLYMERASE PROTEIN"/>
    <property type="match status" value="1"/>
</dbReference>
<dbReference type="AlphaFoldDB" id="A0A9Q1BFA6"/>
<comment type="catalytic activity">
    <reaction evidence="7">
        <text>DNA(n) + a 2'-deoxyribonucleoside 5'-triphosphate = DNA(n+1) + diphosphate</text>
        <dbReference type="Rhea" id="RHEA:22508"/>
        <dbReference type="Rhea" id="RHEA-COMP:17339"/>
        <dbReference type="Rhea" id="RHEA-COMP:17340"/>
        <dbReference type="ChEBI" id="CHEBI:33019"/>
        <dbReference type="ChEBI" id="CHEBI:61560"/>
        <dbReference type="ChEBI" id="CHEBI:173112"/>
        <dbReference type="EC" id="2.7.7.7"/>
    </reaction>
    <physiologicalReaction direction="left-to-right" evidence="7">
        <dbReference type="Rhea" id="RHEA:22509"/>
    </physiologicalReaction>
</comment>
<dbReference type="GO" id="GO:0005634">
    <property type="term" value="C:nucleus"/>
    <property type="evidence" value="ECO:0007669"/>
    <property type="project" value="TreeGrafter"/>
</dbReference>
<organism evidence="8 9">
    <name type="scientific">Holothuria leucospilota</name>
    <name type="common">Black long sea cucumber</name>
    <name type="synonym">Mertensiothuria leucospilota</name>
    <dbReference type="NCBI Taxonomy" id="206669"/>
    <lineage>
        <taxon>Eukaryota</taxon>
        <taxon>Metazoa</taxon>
        <taxon>Echinodermata</taxon>
        <taxon>Eleutherozoa</taxon>
        <taxon>Echinozoa</taxon>
        <taxon>Holothuroidea</taxon>
        <taxon>Aspidochirotacea</taxon>
        <taxon>Aspidochirotida</taxon>
        <taxon>Holothuriidae</taxon>
        <taxon>Holothuria</taxon>
    </lineage>
</organism>
<sequence>MERPQKGKALDKEQKWLKKLEMLEETAKFYSRHKLVPEYKPRLTEPMPYWKEFYRQRQALDTATLDKEDVHVFAYEPDEYSSTPNTGKRRYVVTSYAQLWHNIQYLYKHNQPATFYEIIPEGAACKLYFDLEFQKEFNPELDGVAMVTDFVKLVCSKLDQVYNISCTQKNVIILDASTDKKFSNHLIFNLPGAVFKDNIHVGEYITYLAVKLSLKIHLKLIHNCILEPKCTAR</sequence>
<comment type="catalytic activity">
    <reaction evidence="5">
        <text>ssDNA + n NTP = ssDNA/pppN(pN)n-1 hybrid + (n-1) diphosphate.</text>
        <dbReference type="EC" id="2.7.7.102"/>
    </reaction>
</comment>
<proteinExistence type="inferred from homology"/>
<dbReference type="GO" id="GO:0042276">
    <property type="term" value="P:error-prone translesion synthesis"/>
    <property type="evidence" value="ECO:0007669"/>
    <property type="project" value="InterPro"/>
</dbReference>
<dbReference type="InterPro" id="IPR044917">
    <property type="entry name" value="PRIMPOL"/>
</dbReference>
<keyword evidence="9" id="KW-1185">Reference proteome</keyword>